<comment type="similarity">
    <text evidence="1">Belongs to the UDP-N-acetylglucosamine 2-epimerase family.</text>
</comment>
<dbReference type="PANTHER" id="PTHR43174:SF1">
    <property type="entry name" value="UDP-N-ACETYLGLUCOSAMINE 2-EPIMERASE"/>
    <property type="match status" value="1"/>
</dbReference>
<dbReference type="Proteomes" id="UP000599523">
    <property type="component" value="Unassembled WGS sequence"/>
</dbReference>
<dbReference type="InterPro" id="IPR029767">
    <property type="entry name" value="WecB-like"/>
</dbReference>
<protein>
    <submittedName>
        <fullName evidence="3">UDP-N-acetylglucosamine 2-epimerase (Non-hydrolyzing)</fullName>
        <ecNumber evidence="3">5.1.3.14</ecNumber>
    </submittedName>
</protein>
<dbReference type="GO" id="GO:0008761">
    <property type="term" value="F:UDP-N-acetylglucosamine 2-epimerase activity"/>
    <property type="evidence" value="ECO:0007669"/>
    <property type="project" value="UniProtKB-EC"/>
</dbReference>
<sequence length="357" mass="38744">MKMAPIIRAFKAHEPPLPCLLVHTGQHYDAAMNDRLFADLDLPQPDVNLEVGSASHAVQTAEIMKRFEPVIDEHGARAVLVVGDVNSTIACALVAAKRNIPVVHVEAGLRSYDRNMPEEINRVLTDQISDVLYTTERSAADNLGREGIAAERVAFVGNVMIDSLLANLPKAVPSAELLERAGLDAAAIADGYGVVTLHRPSNVDAPENLERIFQALAHVAKRLPLVFALHPRTRHNLERFGLLDMLNMPGFLVLPPQGYLEMLGLMSKAVMVLTDSGGMQEETTALGVPCITIRHNTERPITVEQGTNMLVGTDPQAIIRAAEDVLATGGKRGRTPELWDGKAAERIAAHLSAWLGR</sequence>
<evidence type="ECO:0000313" key="4">
    <source>
        <dbReference type="Proteomes" id="UP000599523"/>
    </source>
</evidence>
<dbReference type="EMBL" id="WTVM01000040">
    <property type="protein sequence ID" value="NMG03029.1"/>
    <property type="molecule type" value="Genomic_DNA"/>
</dbReference>
<dbReference type="NCBIfam" id="TIGR00236">
    <property type="entry name" value="wecB"/>
    <property type="match status" value="1"/>
</dbReference>
<dbReference type="AlphaFoldDB" id="A0A972FAB7"/>
<dbReference type="SUPFAM" id="SSF53756">
    <property type="entry name" value="UDP-Glycosyltransferase/glycogen phosphorylase"/>
    <property type="match status" value="1"/>
</dbReference>
<dbReference type="Pfam" id="PF02350">
    <property type="entry name" value="Epimerase_2"/>
    <property type="match status" value="1"/>
</dbReference>
<accession>A0A972FAB7</accession>
<dbReference type="PANTHER" id="PTHR43174">
    <property type="entry name" value="UDP-N-ACETYLGLUCOSAMINE 2-EPIMERASE"/>
    <property type="match status" value="1"/>
</dbReference>
<organism evidence="3 4">
    <name type="scientific">Azoarcus taiwanensis</name>
    <dbReference type="NCBI Taxonomy" id="666964"/>
    <lineage>
        <taxon>Bacteria</taxon>
        <taxon>Pseudomonadati</taxon>
        <taxon>Pseudomonadota</taxon>
        <taxon>Betaproteobacteria</taxon>
        <taxon>Rhodocyclales</taxon>
        <taxon>Zoogloeaceae</taxon>
        <taxon>Azoarcus</taxon>
    </lineage>
</organism>
<keyword evidence="1 3" id="KW-0413">Isomerase</keyword>
<feature type="domain" description="UDP-N-acetylglucosamine 2-epimerase" evidence="2">
    <location>
        <begin position="17"/>
        <end position="351"/>
    </location>
</feature>
<keyword evidence="4" id="KW-1185">Reference proteome</keyword>
<comment type="caution">
    <text evidence="3">The sequence shown here is derived from an EMBL/GenBank/DDBJ whole genome shotgun (WGS) entry which is preliminary data.</text>
</comment>
<dbReference type="EC" id="5.1.3.14" evidence="3"/>
<gene>
    <name evidence="3" type="ORF">GPA21_08585</name>
</gene>
<dbReference type="InterPro" id="IPR003331">
    <property type="entry name" value="UDP_GlcNAc_Epimerase_2_dom"/>
</dbReference>
<name>A0A972FAB7_9RHOO</name>
<evidence type="ECO:0000313" key="3">
    <source>
        <dbReference type="EMBL" id="NMG03029.1"/>
    </source>
</evidence>
<dbReference type="Gene3D" id="3.40.50.2000">
    <property type="entry name" value="Glycogen Phosphorylase B"/>
    <property type="match status" value="2"/>
</dbReference>
<dbReference type="CDD" id="cd03786">
    <property type="entry name" value="GTB_UDP-GlcNAc_2-Epimerase"/>
    <property type="match status" value="1"/>
</dbReference>
<evidence type="ECO:0000256" key="1">
    <source>
        <dbReference type="RuleBase" id="RU003513"/>
    </source>
</evidence>
<evidence type="ECO:0000259" key="2">
    <source>
        <dbReference type="Pfam" id="PF02350"/>
    </source>
</evidence>
<reference evidence="3" key="1">
    <citation type="submission" date="2019-12" db="EMBL/GenBank/DDBJ databases">
        <title>Comparative genomics gives insights into the taxonomy of the Azoarcus-Aromatoleum group and reveals separate origins of nif in the plant-associated Azoarcus and non-plant-associated Aromatoleum sub-groups.</title>
        <authorList>
            <person name="Lafos M."/>
            <person name="Maluk M."/>
            <person name="Batista M."/>
            <person name="Junghare M."/>
            <person name="Carmona M."/>
            <person name="Faoro H."/>
            <person name="Cruz L.M."/>
            <person name="Battistoni F."/>
            <person name="De Souza E."/>
            <person name="Pedrosa F."/>
            <person name="Chen W.-M."/>
            <person name="Poole P.S."/>
            <person name="Dixon R.A."/>
            <person name="James E.K."/>
        </authorList>
    </citation>
    <scope>NUCLEOTIDE SEQUENCE</scope>
    <source>
        <strain evidence="3">NSC3</strain>
    </source>
</reference>
<proteinExistence type="inferred from homology"/>